<dbReference type="InterPro" id="IPR016169">
    <property type="entry name" value="FAD-bd_PCMH_sub2"/>
</dbReference>
<keyword evidence="5" id="KW-0560">Oxidoreductase</keyword>
<dbReference type="InterPro" id="IPR036318">
    <property type="entry name" value="FAD-bd_PCMH-like_sf"/>
</dbReference>
<evidence type="ECO:0000256" key="2">
    <source>
        <dbReference type="ARBA" id="ARBA00005466"/>
    </source>
</evidence>
<comment type="similarity">
    <text evidence="2">Belongs to the oxygen-dependent FAD-linked oxidoreductase family.</text>
</comment>
<dbReference type="STRING" id="196109.A0A136IX23"/>
<proteinExistence type="inferred from homology"/>
<dbReference type="Gene3D" id="3.40.462.20">
    <property type="match status" value="1"/>
</dbReference>
<accession>A0A136IX23</accession>
<dbReference type="InterPro" id="IPR012951">
    <property type="entry name" value="BBE"/>
</dbReference>
<dbReference type="Gene3D" id="3.30.465.10">
    <property type="match status" value="2"/>
</dbReference>
<evidence type="ECO:0000256" key="1">
    <source>
        <dbReference type="ARBA" id="ARBA00001974"/>
    </source>
</evidence>
<dbReference type="PANTHER" id="PTHR42973">
    <property type="entry name" value="BINDING OXIDOREDUCTASE, PUTATIVE (AFU_ORTHOLOGUE AFUA_1G17690)-RELATED"/>
    <property type="match status" value="1"/>
</dbReference>
<keyword evidence="4" id="KW-0274">FAD</keyword>
<comment type="cofactor">
    <cofactor evidence="1">
        <name>FAD</name>
        <dbReference type="ChEBI" id="CHEBI:57692"/>
    </cofactor>
</comment>
<reference evidence="8" key="1">
    <citation type="submission" date="2016-02" db="EMBL/GenBank/DDBJ databases">
        <title>Draft genome sequence of Microdochium bolleyi, a fungal endophyte of beachgrass.</title>
        <authorList>
            <consortium name="DOE Joint Genome Institute"/>
            <person name="David A.S."/>
            <person name="May G."/>
            <person name="Haridas S."/>
            <person name="Lim J."/>
            <person name="Wang M."/>
            <person name="Labutti K."/>
            <person name="Lipzen A."/>
            <person name="Barry K."/>
            <person name="Grigoriev I.V."/>
        </authorList>
    </citation>
    <scope>NUCLEOTIDE SEQUENCE [LARGE SCALE GENOMIC DNA]</scope>
    <source>
        <strain evidence="8">J235TASD1</strain>
    </source>
</reference>
<sequence length="527" mass="59018">MNPGFNGNQYEAGTPAYAQVVGQYATSTYGAERDLNPAAILQPLSMEDIQIVVRNAIEHGRPIAIRTGGHQYSGASSTGPGGIQLDLKPTFRRDGIDLTIIRENGKTYLNTSVSWSLQELFKFLKKQGVFMPTGQCITVCLGGHMQTGGYGMLARSFGLLADYIRELTVVDYKGNVATVTKEAEPDLFYGFLGGSPGNLGVLTHAKIEVQEDKNHQGSQAQWMAFHYSEAKYKALLDLLVQKSEDPSFPRGYDFTVNVVDATVDLASLWPGDHDELQKQLNDQLPERDDGSSIGEDLNLFKWAYPVIVVYAQWVNLGEEPFSPALFDTIRNIPDSWFKFVKTTVGTPTPMSQIASWWLFKKDREFPYPYVKRTNTTKSLELSKIGWSAWFASRMTQAVNAKTLYVSSQLQVYSGKSSMFQNNAGNGTSYCFRDATVGGTWDVFYKGDIGPAKDWQAANDAGMPKYFSPEDRRVLWGSYGDWDMKKVWQSYYDEATYTRLRGIRREYDPAGVFTANPFCVERADVKPQ</sequence>
<evidence type="ECO:0000256" key="5">
    <source>
        <dbReference type="ARBA" id="ARBA00023002"/>
    </source>
</evidence>
<dbReference type="GO" id="GO:0071949">
    <property type="term" value="F:FAD binding"/>
    <property type="evidence" value="ECO:0007669"/>
    <property type="project" value="InterPro"/>
</dbReference>
<dbReference type="Proteomes" id="UP000070501">
    <property type="component" value="Unassembled WGS sequence"/>
</dbReference>
<dbReference type="Pfam" id="PF08031">
    <property type="entry name" value="BBE"/>
    <property type="match status" value="1"/>
</dbReference>
<evidence type="ECO:0000256" key="3">
    <source>
        <dbReference type="ARBA" id="ARBA00022630"/>
    </source>
</evidence>
<dbReference type="InterPro" id="IPR006094">
    <property type="entry name" value="Oxid_FAD_bind_N"/>
</dbReference>
<evidence type="ECO:0000256" key="4">
    <source>
        <dbReference type="ARBA" id="ARBA00022827"/>
    </source>
</evidence>
<dbReference type="OrthoDB" id="415825at2759"/>
<name>A0A136IX23_9PEZI</name>
<keyword evidence="3" id="KW-0285">Flavoprotein</keyword>
<dbReference type="Pfam" id="PF01565">
    <property type="entry name" value="FAD_binding_4"/>
    <property type="match status" value="1"/>
</dbReference>
<dbReference type="EMBL" id="KQ964255">
    <property type="protein sequence ID" value="KXJ89483.1"/>
    <property type="molecule type" value="Genomic_DNA"/>
</dbReference>
<dbReference type="PROSITE" id="PS51387">
    <property type="entry name" value="FAD_PCMH"/>
    <property type="match status" value="1"/>
</dbReference>
<dbReference type="PANTHER" id="PTHR42973:SF39">
    <property type="entry name" value="FAD-BINDING PCMH-TYPE DOMAIN-CONTAINING PROTEIN"/>
    <property type="match status" value="1"/>
</dbReference>
<feature type="domain" description="FAD-binding PCMH-type" evidence="6">
    <location>
        <begin position="33"/>
        <end position="212"/>
    </location>
</feature>
<dbReference type="GO" id="GO:0016491">
    <property type="term" value="F:oxidoreductase activity"/>
    <property type="evidence" value="ECO:0007669"/>
    <property type="project" value="UniProtKB-KW"/>
</dbReference>
<dbReference type="InterPro" id="IPR016166">
    <property type="entry name" value="FAD-bd_PCMH"/>
</dbReference>
<dbReference type="SUPFAM" id="SSF56176">
    <property type="entry name" value="FAD-binding/transporter-associated domain-like"/>
    <property type="match status" value="1"/>
</dbReference>
<gene>
    <name evidence="7" type="ORF">Micbo1qcDRAFT_121993</name>
</gene>
<evidence type="ECO:0000259" key="6">
    <source>
        <dbReference type="PROSITE" id="PS51387"/>
    </source>
</evidence>
<organism evidence="7 8">
    <name type="scientific">Microdochium bolleyi</name>
    <dbReference type="NCBI Taxonomy" id="196109"/>
    <lineage>
        <taxon>Eukaryota</taxon>
        <taxon>Fungi</taxon>
        <taxon>Dikarya</taxon>
        <taxon>Ascomycota</taxon>
        <taxon>Pezizomycotina</taxon>
        <taxon>Sordariomycetes</taxon>
        <taxon>Xylariomycetidae</taxon>
        <taxon>Xylariales</taxon>
        <taxon>Microdochiaceae</taxon>
        <taxon>Microdochium</taxon>
    </lineage>
</organism>
<dbReference type="InterPro" id="IPR050416">
    <property type="entry name" value="FAD-linked_Oxidoreductase"/>
</dbReference>
<dbReference type="AlphaFoldDB" id="A0A136IX23"/>
<evidence type="ECO:0000313" key="8">
    <source>
        <dbReference type="Proteomes" id="UP000070501"/>
    </source>
</evidence>
<evidence type="ECO:0000313" key="7">
    <source>
        <dbReference type="EMBL" id="KXJ89483.1"/>
    </source>
</evidence>
<dbReference type="InParanoid" id="A0A136IX23"/>
<keyword evidence="8" id="KW-1185">Reference proteome</keyword>
<protein>
    <recommendedName>
        <fullName evidence="6">FAD-binding PCMH-type domain-containing protein</fullName>
    </recommendedName>
</protein>